<protein>
    <recommendedName>
        <fullName evidence="3">DUF1983 domain-containing protein</fullName>
    </recommendedName>
</protein>
<name>A0A1I2XSA5_9HYPH</name>
<feature type="non-terminal residue" evidence="1">
    <location>
        <position position="1"/>
    </location>
</feature>
<gene>
    <name evidence="1" type="ORF">SAMN05192565_1671</name>
</gene>
<proteinExistence type="predicted"/>
<keyword evidence="2" id="KW-1185">Reference proteome</keyword>
<evidence type="ECO:0000313" key="2">
    <source>
        <dbReference type="Proteomes" id="UP000199229"/>
    </source>
</evidence>
<accession>A0A1I2XSA5</accession>
<dbReference type="EMBL" id="FOPM01000067">
    <property type="protein sequence ID" value="SFH15987.1"/>
    <property type="molecule type" value="Genomic_DNA"/>
</dbReference>
<sequence>ITGSIDLNPVDPTRVVLRARAFGATGLPGPYFLAELALPRATVNAALPPLEYEDFVDDVQARIDKGVRALDKAIEATLQGQANAAAIIDEQNTRQEGDRLIAERVTGVVAQQGVDRAATAAIESASIGRDDALSSRIEVATARIGTNEATISQETSARIAGDNATAGQITDVLARTNAGTAAGRFSLQVTSAPGEVTARLQALLATQYGGQTYGAGYYLDLLNDGSSRYVVDANAFYITANGSSVPLLSFDGYTLRVPNLILTSPNVPQGVASVPARFDASNYTLISGQGGVNNVLDPNMIANISVENGSYPTIVSLYGTLSMGPGTNVGPIDLLIDGNQVAPVLFGGFAVQATTINNPNAPAKFYGFAVVYLGAGNHQARFRYTYSGNQAGSQVVINDIHLAAVTPRA</sequence>
<reference evidence="2" key="1">
    <citation type="submission" date="2016-10" db="EMBL/GenBank/DDBJ databases">
        <authorList>
            <person name="Varghese N."/>
            <person name="Submissions S."/>
        </authorList>
    </citation>
    <scope>NUCLEOTIDE SEQUENCE [LARGE SCALE GENOMIC DNA]</scope>
    <source>
        <strain evidence="2">Gh-105</strain>
    </source>
</reference>
<dbReference type="AlphaFoldDB" id="A0A1I2XSA5"/>
<dbReference type="Proteomes" id="UP000199229">
    <property type="component" value="Unassembled WGS sequence"/>
</dbReference>
<evidence type="ECO:0008006" key="3">
    <source>
        <dbReference type="Google" id="ProtNLM"/>
    </source>
</evidence>
<evidence type="ECO:0000313" key="1">
    <source>
        <dbReference type="EMBL" id="SFH15987.1"/>
    </source>
</evidence>
<organism evidence="1 2">
    <name type="scientific">Methylobacterium gossipiicola</name>
    <dbReference type="NCBI Taxonomy" id="582675"/>
    <lineage>
        <taxon>Bacteria</taxon>
        <taxon>Pseudomonadati</taxon>
        <taxon>Pseudomonadota</taxon>
        <taxon>Alphaproteobacteria</taxon>
        <taxon>Hyphomicrobiales</taxon>
        <taxon>Methylobacteriaceae</taxon>
        <taxon>Methylobacterium</taxon>
    </lineage>
</organism>